<accession>A0A3M7RJT3</accession>
<dbReference type="GO" id="GO:0032981">
    <property type="term" value="P:mitochondrial respiratory chain complex I assembly"/>
    <property type="evidence" value="ECO:0007669"/>
    <property type="project" value="TreeGrafter"/>
</dbReference>
<name>A0A3M7RJT3_BRAPC</name>
<dbReference type="InterPro" id="IPR036748">
    <property type="entry name" value="MTH938-like_sf"/>
</dbReference>
<dbReference type="Pfam" id="PF04430">
    <property type="entry name" value="DUF498"/>
    <property type="match status" value="1"/>
</dbReference>
<comment type="caution">
    <text evidence="2">The sequence shown here is derived from an EMBL/GenBank/DDBJ whole genome shotgun (WGS) entry which is preliminary data.</text>
</comment>
<dbReference type="STRING" id="10195.A0A3M7RJT3"/>
<keyword evidence="3" id="KW-1185">Reference proteome</keyword>
<dbReference type="OrthoDB" id="20681at2759"/>
<feature type="compositionally biased region" description="Basic and acidic residues" evidence="1">
    <location>
        <begin position="205"/>
        <end position="223"/>
    </location>
</feature>
<dbReference type="PANTHER" id="PTHR21192">
    <property type="entry name" value="NUCLEAR PROTEIN E3-3"/>
    <property type="match status" value="1"/>
</dbReference>
<dbReference type="EMBL" id="REGN01003213">
    <property type="protein sequence ID" value="RNA23801.1"/>
    <property type="molecule type" value="Genomic_DNA"/>
</dbReference>
<reference evidence="2 3" key="1">
    <citation type="journal article" date="2018" name="Sci. Rep.">
        <title>Genomic signatures of local adaptation to the degree of environmental predictability in rotifers.</title>
        <authorList>
            <person name="Franch-Gras L."/>
            <person name="Hahn C."/>
            <person name="Garcia-Roger E.M."/>
            <person name="Carmona M.J."/>
            <person name="Serra M."/>
            <person name="Gomez A."/>
        </authorList>
    </citation>
    <scope>NUCLEOTIDE SEQUENCE [LARGE SCALE GENOMIC DNA]</scope>
    <source>
        <strain evidence="2">HYR1</strain>
    </source>
</reference>
<sequence length="223" mass="25386">MMSSKILNSVKSALSTSNLKKCRILRPSTLFPITWRNQGDLTGTSYTKTSIQKFSPEEGIPLQITSYNENGFTLNQNIRVFGPMIIFPKTIYSWNIADIDEINEKSLLLFKMLDPKIDVLVIGTGDKYSKINPSVPKWLIQNKLNNFEILPTEKAINVFNFLLAENRFVAGAFLPSAVIREVDLSVKRVFEAASLYREIEDESEKAEKTKIEDKNTKKITDEK</sequence>
<dbReference type="GO" id="GO:0005743">
    <property type="term" value="C:mitochondrial inner membrane"/>
    <property type="evidence" value="ECO:0007669"/>
    <property type="project" value="TreeGrafter"/>
</dbReference>
<gene>
    <name evidence="2" type="ORF">BpHYR1_036183</name>
</gene>
<evidence type="ECO:0000313" key="2">
    <source>
        <dbReference type="EMBL" id="RNA23801.1"/>
    </source>
</evidence>
<evidence type="ECO:0000313" key="3">
    <source>
        <dbReference type="Proteomes" id="UP000276133"/>
    </source>
</evidence>
<protein>
    <submittedName>
        <fullName evidence="2">NADH dehydrogenase [ubiquinone] 1 alpha subcomplex assembly factor 3</fullName>
    </submittedName>
</protein>
<dbReference type="Proteomes" id="UP000276133">
    <property type="component" value="Unassembled WGS sequence"/>
</dbReference>
<evidence type="ECO:0000256" key="1">
    <source>
        <dbReference type="SAM" id="MobiDB-lite"/>
    </source>
</evidence>
<organism evidence="2 3">
    <name type="scientific">Brachionus plicatilis</name>
    <name type="common">Marine rotifer</name>
    <name type="synonym">Brachionus muelleri</name>
    <dbReference type="NCBI Taxonomy" id="10195"/>
    <lineage>
        <taxon>Eukaryota</taxon>
        <taxon>Metazoa</taxon>
        <taxon>Spiralia</taxon>
        <taxon>Gnathifera</taxon>
        <taxon>Rotifera</taxon>
        <taxon>Eurotatoria</taxon>
        <taxon>Monogononta</taxon>
        <taxon>Pseudotrocha</taxon>
        <taxon>Ploima</taxon>
        <taxon>Brachionidae</taxon>
        <taxon>Brachionus</taxon>
    </lineage>
</organism>
<proteinExistence type="predicted"/>
<dbReference type="AlphaFoldDB" id="A0A3M7RJT3"/>
<dbReference type="Gene3D" id="3.40.1230.10">
    <property type="entry name" value="MTH938-like"/>
    <property type="match status" value="1"/>
</dbReference>
<dbReference type="SUPFAM" id="SSF64076">
    <property type="entry name" value="MTH938-like"/>
    <property type="match status" value="1"/>
</dbReference>
<feature type="region of interest" description="Disordered" evidence="1">
    <location>
        <begin position="204"/>
        <end position="223"/>
    </location>
</feature>
<dbReference type="PANTHER" id="PTHR21192:SF2">
    <property type="entry name" value="NADH DEHYDROGENASE [UBIQUINONE] 1 ALPHA SUBCOMPLEX ASSEMBLY FACTOR 3"/>
    <property type="match status" value="1"/>
</dbReference>
<keyword evidence="2" id="KW-0830">Ubiquinone</keyword>
<dbReference type="InterPro" id="IPR007523">
    <property type="entry name" value="NDUFAF3/AAMDC"/>
</dbReference>